<dbReference type="AlphaFoldDB" id="A0A193FYW9"/>
<feature type="transmembrane region" description="Helical" evidence="1">
    <location>
        <begin position="12"/>
        <end position="32"/>
    </location>
</feature>
<feature type="transmembrane region" description="Helical" evidence="1">
    <location>
        <begin position="87"/>
        <end position="110"/>
    </location>
</feature>
<evidence type="ECO:0000256" key="1">
    <source>
        <dbReference type="SAM" id="Phobius"/>
    </source>
</evidence>
<dbReference type="InterPro" id="IPR048567">
    <property type="entry name" value="CyanoTRADDas_TM"/>
</dbReference>
<name>A0A193FYW9_9BORD</name>
<keyword evidence="1" id="KW-1133">Transmembrane helix</keyword>
<evidence type="ECO:0000313" key="6">
    <source>
        <dbReference type="Proteomes" id="UP000092213"/>
    </source>
</evidence>
<gene>
    <name evidence="3" type="ORF">BAU06_17565</name>
    <name evidence="4" type="ORF">BAU08_17815</name>
</gene>
<evidence type="ECO:0000313" key="4">
    <source>
        <dbReference type="EMBL" id="ANN72957.1"/>
    </source>
</evidence>
<dbReference type="OrthoDB" id="7065491at2"/>
<dbReference type="Pfam" id="PF20712">
    <property type="entry name" value="CyanoTRADDas_TM"/>
    <property type="match status" value="1"/>
</dbReference>
<keyword evidence="5" id="KW-1185">Reference proteome</keyword>
<reference evidence="5 6" key="1">
    <citation type="submission" date="2016-06" db="EMBL/GenBank/DDBJ databases">
        <title>Complete genome sequences of Bordetella bronchialis and Bordetella flabilis.</title>
        <authorList>
            <person name="LiPuma J.J."/>
            <person name="Spilker T."/>
        </authorList>
    </citation>
    <scope>NUCLEOTIDE SEQUENCE [LARGE SCALE GENOMIC DNA]</scope>
    <source>
        <strain evidence="4 6">AU17976</strain>
        <strain evidence="3 5">AU3182</strain>
    </source>
</reference>
<feature type="domain" description="Cyanobacterial TRADD-N associated 2 transmembrane" evidence="2">
    <location>
        <begin position="80"/>
        <end position="141"/>
    </location>
</feature>
<keyword evidence="1" id="KW-0472">Membrane</keyword>
<sequence length="226" mass="24329">MDNGNIDIAKWVWVTVVALAALGCVVAALIWANPRSALLRASSADTVSGIRLKRGVAADGASEPADAAFEAGQLSKYYAETLAQSQVAFWFAIASSAIGFFAIIFAATLYTNRGAIFAQTLGGLIMEAVATLAFVQSKNAQQLMMQFFEKLRIDRVHTESRRTVETVKSEEAKDALKIYLSLHYAGVPAAEIIARDIYAVIRPSQIADARRITAIDLAEHPLPGSP</sequence>
<keyword evidence="1" id="KW-0812">Transmembrane</keyword>
<dbReference type="RefSeq" id="WP_066352956.1">
    <property type="nucleotide sequence ID" value="NZ_CBCSFJ010000020.1"/>
</dbReference>
<evidence type="ECO:0000313" key="5">
    <source>
        <dbReference type="Proteomes" id="UP000091897"/>
    </source>
</evidence>
<organism evidence="4 6">
    <name type="scientific">Bordetella bronchialis</name>
    <dbReference type="NCBI Taxonomy" id="463025"/>
    <lineage>
        <taxon>Bacteria</taxon>
        <taxon>Pseudomonadati</taxon>
        <taxon>Pseudomonadota</taxon>
        <taxon>Betaproteobacteria</taxon>
        <taxon>Burkholderiales</taxon>
        <taxon>Alcaligenaceae</taxon>
        <taxon>Bordetella</taxon>
    </lineage>
</organism>
<dbReference type="Proteomes" id="UP000092213">
    <property type="component" value="Chromosome"/>
</dbReference>
<evidence type="ECO:0000259" key="2">
    <source>
        <dbReference type="Pfam" id="PF20712"/>
    </source>
</evidence>
<dbReference type="EMBL" id="CP016171">
    <property type="protein sequence ID" value="ANN72957.1"/>
    <property type="molecule type" value="Genomic_DNA"/>
</dbReference>
<dbReference type="Proteomes" id="UP000091897">
    <property type="component" value="Chromosome"/>
</dbReference>
<evidence type="ECO:0000313" key="3">
    <source>
        <dbReference type="EMBL" id="ANN67863.1"/>
    </source>
</evidence>
<dbReference type="KEGG" id="bbro:BAU06_17565"/>
<dbReference type="EMBL" id="CP016170">
    <property type="protein sequence ID" value="ANN67863.1"/>
    <property type="molecule type" value="Genomic_DNA"/>
</dbReference>
<proteinExistence type="predicted"/>
<feature type="transmembrane region" description="Helical" evidence="1">
    <location>
        <begin position="116"/>
        <end position="135"/>
    </location>
</feature>
<protein>
    <recommendedName>
        <fullName evidence="2">Cyanobacterial TRADD-N associated 2 transmembrane domain-containing protein</fullName>
    </recommendedName>
</protein>
<accession>A0A193FYW9</accession>